<evidence type="ECO:0000313" key="3">
    <source>
        <dbReference type="EMBL" id="QCK86235.1"/>
    </source>
</evidence>
<keyword evidence="4" id="KW-1185">Reference proteome</keyword>
<feature type="region of interest" description="Disordered" evidence="1">
    <location>
        <begin position="30"/>
        <end position="57"/>
    </location>
</feature>
<keyword evidence="2" id="KW-0732">Signal</keyword>
<proteinExistence type="predicted"/>
<reference evidence="3 4" key="1">
    <citation type="submission" date="2019-04" db="EMBL/GenBank/DDBJ databases">
        <title>Phreatobacter aquaticus sp. nov.</title>
        <authorList>
            <person name="Choi A."/>
            <person name="Baek K."/>
        </authorList>
    </citation>
    <scope>NUCLEOTIDE SEQUENCE [LARGE SCALE GENOMIC DNA]</scope>
    <source>
        <strain evidence="3 4">NMCR1094</strain>
    </source>
</reference>
<dbReference type="AlphaFoldDB" id="A0A4D7QH74"/>
<dbReference type="KEGG" id="paqt:E8L99_10960"/>
<dbReference type="Proteomes" id="UP000298588">
    <property type="component" value="Chromosome"/>
</dbReference>
<gene>
    <name evidence="3" type="ORF">E8L99_10960</name>
</gene>
<evidence type="ECO:0000256" key="2">
    <source>
        <dbReference type="SAM" id="SignalP"/>
    </source>
</evidence>
<dbReference type="RefSeq" id="WP_137099567.1">
    <property type="nucleotide sequence ID" value="NZ_CP039865.1"/>
</dbReference>
<feature type="signal peptide" evidence="2">
    <location>
        <begin position="1"/>
        <end position="29"/>
    </location>
</feature>
<feature type="chain" id="PRO_5020451055" evidence="2">
    <location>
        <begin position="30"/>
        <end position="99"/>
    </location>
</feature>
<evidence type="ECO:0000313" key="4">
    <source>
        <dbReference type="Proteomes" id="UP000298588"/>
    </source>
</evidence>
<dbReference type="EMBL" id="CP039865">
    <property type="protein sequence ID" value="QCK86235.1"/>
    <property type="molecule type" value="Genomic_DNA"/>
</dbReference>
<organism evidence="3 4">
    <name type="scientific">Phreatobacter aquaticus</name>
    <dbReference type="NCBI Taxonomy" id="2570229"/>
    <lineage>
        <taxon>Bacteria</taxon>
        <taxon>Pseudomonadati</taxon>
        <taxon>Pseudomonadota</taxon>
        <taxon>Alphaproteobacteria</taxon>
        <taxon>Hyphomicrobiales</taxon>
        <taxon>Phreatobacteraceae</taxon>
        <taxon>Phreatobacter</taxon>
    </lineage>
</organism>
<evidence type="ECO:0000256" key="1">
    <source>
        <dbReference type="SAM" id="MobiDB-lite"/>
    </source>
</evidence>
<accession>A0A4D7QH74</accession>
<name>A0A4D7QH74_9HYPH</name>
<sequence>MTKSRISTFALAATLAIGLSAALTGMASAQTAGGGGGGGGGAGGPGDFSSIDRLPPAQINLPPTHQRTRATHTEAGGYGEVCTFSRYYQTMVCERTFRR</sequence>
<feature type="compositionally biased region" description="Gly residues" evidence="1">
    <location>
        <begin position="32"/>
        <end position="46"/>
    </location>
</feature>
<protein>
    <submittedName>
        <fullName evidence="3">Uncharacterized protein</fullName>
    </submittedName>
</protein>